<evidence type="ECO:0000259" key="3">
    <source>
        <dbReference type="PROSITE" id="PS50102"/>
    </source>
</evidence>
<dbReference type="Gene3D" id="3.30.70.330">
    <property type="match status" value="1"/>
</dbReference>
<dbReference type="SMART" id="SM00360">
    <property type="entry name" value="RRM"/>
    <property type="match status" value="1"/>
</dbReference>
<dbReference type="InterPro" id="IPR000504">
    <property type="entry name" value="RRM_dom"/>
</dbReference>
<dbReference type="InterPro" id="IPR035979">
    <property type="entry name" value="RBD_domain_sf"/>
</dbReference>
<dbReference type="PANTHER" id="PTHR48027">
    <property type="entry name" value="HETEROGENEOUS NUCLEAR RIBONUCLEOPROTEIN 87F-RELATED"/>
    <property type="match status" value="1"/>
</dbReference>
<evidence type="ECO:0000256" key="2">
    <source>
        <dbReference type="SAM" id="MobiDB-lite"/>
    </source>
</evidence>
<reference evidence="4 5" key="2">
    <citation type="journal article" date="2015" name="J. Bacteriol.">
        <title>Genomic, proteomic, and biochemical analysis of the organohalide respiratory pathway in Desulfitobacterium dehalogenans.</title>
        <authorList>
            <person name="Kruse T."/>
            <person name="van de Pas B.A."/>
            <person name="Atteia A."/>
            <person name="Krab K."/>
            <person name="Hagen W.R."/>
            <person name="Goodwin L."/>
            <person name="Chain P."/>
            <person name="Boeren S."/>
            <person name="Maphosa F."/>
            <person name="Schraa G."/>
            <person name="de Vos W.M."/>
            <person name="van der Oost J."/>
            <person name="Smidt H."/>
            <person name="Stams A.J."/>
        </authorList>
    </citation>
    <scope>NUCLEOTIDE SEQUENCE [LARGE SCALE GENOMIC DNA]</scope>
    <source>
        <strain evidence="5">ATCC 51507 / DSM 9161 / JW/IU-DC1</strain>
    </source>
</reference>
<evidence type="ECO:0000313" key="5">
    <source>
        <dbReference type="Proteomes" id="UP000006053"/>
    </source>
</evidence>
<dbReference type="PROSITE" id="PS50102">
    <property type="entry name" value="RRM"/>
    <property type="match status" value="1"/>
</dbReference>
<organism evidence="4 5">
    <name type="scientific">Desulfitobacterium dehalogenans (strain ATCC 51507 / DSM 9161 / JW/IU-DC1)</name>
    <dbReference type="NCBI Taxonomy" id="756499"/>
    <lineage>
        <taxon>Bacteria</taxon>
        <taxon>Bacillati</taxon>
        <taxon>Bacillota</taxon>
        <taxon>Clostridia</taxon>
        <taxon>Eubacteriales</taxon>
        <taxon>Desulfitobacteriaceae</taxon>
        <taxon>Desulfitobacterium</taxon>
    </lineage>
</organism>
<keyword evidence="5" id="KW-1185">Reference proteome</keyword>
<dbReference type="HOGENOM" id="CLU_012062_28_10_9"/>
<protein>
    <submittedName>
        <fullName evidence="4">RRM domain-containing RNA-binding protein</fullName>
    </submittedName>
</protein>
<dbReference type="EMBL" id="CP003348">
    <property type="protein sequence ID" value="AFM01978.1"/>
    <property type="molecule type" value="Genomic_DNA"/>
</dbReference>
<dbReference type="Proteomes" id="UP000006053">
    <property type="component" value="Chromosome"/>
</dbReference>
<name>I4ADE3_DESDJ</name>
<dbReference type="GO" id="GO:0003723">
    <property type="term" value="F:RNA binding"/>
    <property type="evidence" value="ECO:0007669"/>
    <property type="project" value="UniProtKB-KW"/>
</dbReference>
<proteinExistence type="predicted"/>
<keyword evidence="1" id="KW-0694">RNA-binding</keyword>
<feature type="domain" description="RRM" evidence="3">
    <location>
        <begin position="35"/>
        <end position="112"/>
    </location>
</feature>
<dbReference type="Pfam" id="PF00076">
    <property type="entry name" value="RRM_1"/>
    <property type="match status" value="1"/>
</dbReference>
<dbReference type="SUPFAM" id="SSF54928">
    <property type="entry name" value="RNA-binding domain, RBD"/>
    <property type="match status" value="1"/>
</dbReference>
<evidence type="ECO:0000313" key="4">
    <source>
        <dbReference type="EMBL" id="AFM01978.1"/>
    </source>
</evidence>
<dbReference type="eggNOG" id="COG0724">
    <property type="taxonomic scope" value="Bacteria"/>
</dbReference>
<gene>
    <name evidence="4" type="ordered locus">Desde_3705</name>
</gene>
<accession>I4ADE3</accession>
<dbReference type="KEGG" id="ddh:Desde_3705"/>
<dbReference type="InterPro" id="IPR052462">
    <property type="entry name" value="SLIRP/GR-RBP-like"/>
</dbReference>
<reference evidence="5" key="1">
    <citation type="submission" date="2012-06" db="EMBL/GenBank/DDBJ databases">
        <title>Complete sequence of Desulfitobacterium dehalogenans ATCC 51507.</title>
        <authorList>
            <person name="Lucas S."/>
            <person name="Han J."/>
            <person name="Lapidus A."/>
            <person name="Cheng J.-F."/>
            <person name="Goodwin L."/>
            <person name="Pitluck S."/>
            <person name="Peters L."/>
            <person name="Ovchinnikova G."/>
            <person name="Teshima H."/>
            <person name="Detter J.C."/>
            <person name="Han C."/>
            <person name="Tapia R."/>
            <person name="Land M."/>
            <person name="Hauser L."/>
            <person name="Kyrpides N."/>
            <person name="Ivanova N."/>
            <person name="Pagani I."/>
            <person name="Kruse T."/>
            <person name="de Vos W.M."/>
            <person name="Smidt H."/>
            <person name="Woyke T."/>
        </authorList>
    </citation>
    <scope>NUCLEOTIDE SEQUENCE [LARGE SCALE GENOMIC DNA]</scope>
    <source>
        <strain evidence="5">ATCC 51507 / DSM 9161 / JW/IU-DC1</strain>
    </source>
</reference>
<evidence type="ECO:0000256" key="1">
    <source>
        <dbReference type="ARBA" id="ARBA00022884"/>
    </source>
</evidence>
<dbReference type="InterPro" id="IPR012677">
    <property type="entry name" value="Nucleotide-bd_a/b_plait_sf"/>
</dbReference>
<dbReference type="AlphaFoldDB" id="I4ADE3"/>
<sequence length="116" mass="13011">MVVNCWITKSGKYSSEAFAHTKFESNKQEVTANMATLYVGNLPWNTTSEDLSSFFGQYGQVISSRIITDRETGRSRGFGFVEVEDEDATRMAEDLNGKDFGGRPLTVNEARPKQQM</sequence>
<dbReference type="CDD" id="cd21608">
    <property type="entry name" value="RRM2_NsCP33_like"/>
    <property type="match status" value="1"/>
</dbReference>
<dbReference type="STRING" id="756499.Desde_3705"/>
<feature type="region of interest" description="Disordered" evidence="2">
    <location>
        <begin position="94"/>
        <end position="116"/>
    </location>
</feature>
<dbReference type="InterPro" id="IPR048289">
    <property type="entry name" value="RRM2_NsCP33-like"/>
</dbReference>